<comment type="caution">
    <text evidence="1">The sequence shown here is derived from an EMBL/GenBank/DDBJ whole genome shotgun (WGS) entry which is preliminary data.</text>
</comment>
<dbReference type="Proteomes" id="UP000198211">
    <property type="component" value="Unassembled WGS sequence"/>
</dbReference>
<evidence type="ECO:0000313" key="2">
    <source>
        <dbReference type="Proteomes" id="UP000198211"/>
    </source>
</evidence>
<keyword evidence="2" id="KW-1185">Reference proteome</keyword>
<name>A0A225WRD5_9STRA</name>
<sequence length="85" mass="9734">MNSVVPHLWGLSFMYTRMRLNYDLDGSMASSNAIMDGGIILTWNVSWGTLMIDHCFQARPLATRRSPLLLKCRFHDICANRSQVM</sequence>
<dbReference type="OrthoDB" id="142890at2759"/>
<proteinExistence type="predicted"/>
<dbReference type="EMBL" id="NBNE01000357">
    <property type="protein sequence ID" value="OWZ20141.1"/>
    <property type="molecule type" value="Genomic_DNA"/>
</dbReference>
<organism evidence="1 2">
    <name type="scientific">Phytophthora megakarya</name>
    <dbReference type="NCBI Taxonomy" id="4795"/>
    <lineage>
        <taxon>Eukaryota</taxon>
        <taxon>Sar</taxon>
        <taxon>Stramenopiles</taxon>
        <taxon>Oomycota</taxon>
        <taxon>Peronosporomycetes</taxon>
        <taxon>Peronosporales</taxon>
        <taxon>Peronosporaceae</taxon>
        <taxon>Phytophthora</taxon>
    </lineage>
</organism>
<reference evidence="2" key="1">
    <citation type="submission" date="2017-03" db="EMBL/GenBank/DDBJ databases">
        <title>Phytopthora megakarya and P. palmivora, two closely related causual agents of cacao black pod achieved similar genome size and gene model numbers by different mechanisms.</title>
        <authorList>
            <person name="Ali S."/>
            <person name="Shao J."/>
            <person name="Larry D.J."/>
            <person name="Kronmiller B."/>
            <person name="Shen D."/>
            <person name="Strem M.D."/>
            <person name="Melnick R.L."/>
            <person name="Guiltinan M.J."/>
            <person name="Tyler B.M."/>
            <person name="Meinhardt L.W."/>
            <person name="Bailey B.A."/>
        </authorList>
    </citation>
    <scope>NUCLEOTIDE SEQUENCE [LARGE SCALE GENOMIC DNA]</scope>
    <source>
        <strain evidence="2">zdho120</strain>
    </source>
</reference>
<protein>
    <submittedName>
        <fullName evidence="1">Uncharacterized protein</fullName>
    </submittedName>
</protein>
<accession>A0A225WRD5</accession>
<evidence type="ECO:0000313" key="1">
    <source>
        <dbReference type="EMBL" id="OWZ20141.1"/>
    </source>
</evidence>
<dbReference type="AlphaFoldDB" id="A0A225WRD5"/>
<gene>
    <name evidence="1" type="ORF">PHMEG_0005500</name>
</gene>